<comment type="caution">
    <text evidence="2">The sequence shown here is derived from an EMBL/GenBank/DDBJ whole genome shotgun (WGS) entry which is preliminary data.</text>
</comment>
<dbReference type="Proteomes" id="UP000540656">
    <property type="component" value="Unassembled WGS sequence"/>
</dbReference>
<gene>
    <name evidence="2" type="ORF">BJ980_002266</name>
</gene>
<dbReference type="GO" id="GO:0061504">
    <property type="term" value="P:cyclic threonylcarbamoyladenosine biosynthetic process"/>
    <property type="evidence" value="ECO:0007669"/>
    <property type="project" value="TreeGrafter"/>
</dbReference>
<evidence type="ECO:0000259" key="1">
    <source>
        <dbReference type="Pfam" id="PF00899"/>
    </source>
</evidence>
<name>A0A7Y9S3F4_9ACTN</name>
<feature type="domain" description="THIF-type NAD/FAD binding fold" evidence="1">
    <location>
        <begin position="283"/>
        <end position="432"/>
    </location>
</feature>
<organism evidence="2 3">
    <name type="scientific">Nocardioides daedukensis</name>
    <dbReference type="NCBI Taxonomy" id="634462"/>
    <lineage>
        <taxon>Bacteria</taxon>
        <taxon>Bacillati</taxon>
        <taxon>Actinomycetota</taxon>
        <taxon>Actinomycetes</taxon>
        <taxon>Propionibacteriales</taxon>
        <taxon>Nocardioidaceae</taxon>
        <taxon>Nocardioides</taxon>
    </lineage>
</organism>
<protein>
    <submittedName>
        <fullName evidence="2">Molybdopterin/thiamine biosynthesis adenylyltransferase</fullName>
    </submittedName>
</protein>
<dbReference type="InterPro" id="IPR035985">
    <property type="entry name" value="Ubiquitin-activating_enz"/>
</dbReference>
<dbReference type="InterPro" id="IPR000594">
    <property type="entry name" value="ThiF_NAD_FAD-bd"/>
</dbReference>
<dbReference type="InterPro" id="IPR045886">
    <property type="entry name" value="ThiF/MoeB/HesA"/>
</dbReference>
<dbReference type="CDD" id="cd01483">
    <property type="entry name" value="E1_enzyme_family"/>
    <property type="match status" value="1"/>
</dbReference>
<reference evidence="2 3" key="1">
    <citation type="submission" date="2020-07" db="EMBL/GenBank/DDBJ databases">
        <title>Sequencing the genomes of 1000 actinobacteria strains.</title>
        <authorList>
            <person name="Klenk H.-P."/>
        </authorList>
    </citation>
    <scope>NUCLEOTIDE SEQUENCE [LARGE SCALE GENOMIC DNA]</scope>
    <source>
        <strain evidence="2 3">DSM 23819</strain>
    </source>
</reference>
<dbReference type="Gene3D" id="3.40.50.720">
    <property type="entry name" value="NAD(P)-binding Rossmann-like Domain"/>
    <property type="match status" value="1"/>
</dbReference>
<dbReference type="EMBL" id="JACCAA010000001">
    <property type="protein sequence ID" value="NYG59343.1"/>
    <property type="molecule type" value="Genomic_DNA"/>
</dbReference>
<dbReference type="Pfam" id="PF00899">
    <property type="entry name" value="ThiF"/>
    <property type="match status" value="1"/>
</dbReference>
<dbReference type="GO" id="GO:0061503">
    <property type="term" value="F:tRNA threonylcarbamoyladenosine dehydratase"/>
    <property type="evidence" value="ECO:0007669"/>
    <property type="project" value="TreeGrafter"/>
</dbReference>
<sequence length="521" mass="56211">METYDDAAFEKFCSDLVNAGFSPARNTGQAMWTGPIRESLKPLTDATRMQVWFPQGWPLRYAHVTVNRLQTEHAAHGTICLWADDDPAQVAARDPNVLWARLDEWAEVAQRGFRLEDRALDAYILFEETNPYQAELPFGDLIRAGSNGYRAPLIGTKQGRRAIMLKPAAPPEPKTNEEHLRGVFYLRRDIGTPPRNLDDIKAVLTKKQKADLERGLDERAPTALAEPSGGYDFIVLAWPRHDREHDAVVVGFEGQGDSLRASAMSATPNEPVARKRRAGPDVELLADKTVLLAGAGSVGGHVAVTLAASGVTDIRLYDDDYLKTGNLVRHVSNQYLVGYPKTLTVSMTIDDHAPWTDVDTHGALPHDPAGLSAAIEGVDLVIDCTGIYSVSAALGEVCHRAGTPLITGAIFHQGAIARVQRQAAGDTPIAARPTDSNYYNLPPDDPAEPNSGFLELGCTAPINNAPPTAVLGTAADIAHAAVDLLTGRHVRPDERILVFRAMDAPFDHTGTLDSPAAGGAA</sequence>
<dbReference type="RefSeq" id="WP_179502402.1">
    <property type="nucleotide sequence ID" value="NZ_JACCAA010000001.1"/>
</dbReference>
<dbReference type="AlphaFoldDB" id="A0A7Y9S3F4"/>
<evidence type="ECO:0000313" key="2">
    <source>
        <dbReference type="EMBL" id="NYG59343.1"/>
    </source>
</evidence>
<keyword evidence="2" id="KW-0548">Nucleotidyltransferase</keyword>
<evidence type="ECO:0000313" key="3">
    <source>
        <dbReference type="Proteomes" id="UP000540656"/>
    </source>
</evidence>
<dbReference type="PANTHER" id="PTHR43267">
    <property type="entry name" value="TRNA THREONYLCARBAMOYLADENOSINE DEHYDRATASE"/>
    <property type="match status" value="1"/>
</dbReference>
<keyword evidence="3" id="KW-1185">Reference proteome</keyword>
<keyword evidence="2" id="KW-0808">Transferase</keyword>
<accession>A0A7Y9S3F4</accession>
<dbReference type="GO" id="GO:0008641">
    <property type="term" value="F:ubiquitin-like modifier activating enzyme activity"/>
    <property type="evidence" value="ECO:0007669"/>
    <property type="project" value="InterPro"/>
</dbReference>
<proteinExistence type="predicted"/>
<dbReference type="PANTHER" id="PTHR43267:SF1">
    <property type="entry name" value="TRNA THREONYLCARBAMOYLADENOSINE DEHYDRATASE"/>
    <property type="match status" value="1"/>
</dbReference>
<dbReference type="SUPFAM" id="SSF69572">
    <property type="entry name" value="Activating enzymes of the ubiquitin-like proteins"/>
    <property type="match status" value="1"/>
</dbReference>
<dbReference type="GO" id="GO:0016779">
    <property type="term" value="F:nucleotidyltransferase activity"/>
    <property type="evidence" value="ECO:0007669"/>
    <property type="project" value="UniProtKB-KW"/>
</dbReference>